<proteinExistence type="predicted"/>
<gene>
    <name evidence="1" type="ORF">M9H77_17618</name>
</gene>
<sequence length="137" mass="15422">MIYFNKSVSGGFKEDCNVVKPFSVVQYPDTALEKSRSADPQGHAHDIGSTAREPPRSIIETFHESLNGEYPCWGQVPDAVKEIWWIEFMCRRASVGTLSTSAPHSSEGGFHSPSRQEPPWILEDMQKTLQLLEDKEV</sequence>
<organism evidence="1 2">
    <name type="scientific">Catharanthus roseus</name>
    <name type="common">Madagascar periwinkle</name>
    <name type="synonym">Vinca rosea</name>
    <dbReference type="NCBI Taxonomy" id="4058"/>
    <lineage>
        <taxon>Eukaryota</taxon>
        <taxon>Viridiplantae</taxon>
        <taxon>Streptophyta</taxon>
        <taxon>Embryophyta</taxon>
        <taxon>Tracheophyta</taxon>
        <taxon>Spermatophyta</taxon>
        <taxon>Magnoliopsida</taxon>
        <taxon>eudicotyledons</taxon>
        <taxon>Gunneridae</taxon>
        <taxon>Pentapetalae</taxon>
        <taxon>asterids</taxon>
        <taxon>lamiids</taxon>
        <taxon>Gentianales</taxon>
        <taxon>Apocynaceae</taxon>
        <taxon>Rauvolfioideae</taxon>
        <taxon>Vinceae</taxon>
        <taxon>Catharanthinae</taxon>
        <taxon>Catharanthus</taxon>
    </lineage>
</organism>
<dbReference type="Proteomes" id="UP001060085">
    <property type="component" value="Linkage Group LG04"/>
</dbReference>
<reference evidence="2" key="1">
    <citation type="journal article" date="2023" name="Nat. Plants">
        <title>Single-cell RNA sequencing provides a high-resolution roadmap for understanding the multicellular compartmentation of specialized metabolism.</title>
        <authorList>
            <person name="Sun S."/>
            <person name="Shen X."/>
            <person name="Li Y."/>
            <person name="Li Y."/>
            <person name="Wang S."/>
            <person name="Li R."/>
            <person name="Zhang H."/>
            <person name="Shen G."/>
            <person name="Guo B."/>
            <person name="Wei J."/>
            <person name="Xu J."/>
            <person name="St-Pierre B."/>
            <person name="Chen S."/>
            <person name="Sun C."/>
        </authorList>
    </citation>
    <scope>NUCLEOTIDE SEQUENCE [LARGE SCALE GENOMIC DNA]</scope>
</reference>
<name>A0ACC0B537_CATRO</name>
<evidence type="ECO:0000313" key="1">
    <source>
        <dbReference type="EMBL" id="KAI5667765.1"/>
    </source>
</evidence>
<evidence type="ECO:0000313" key="2">
    <source>
        <dbReference type="Proteomes" id="UP001060085"/>
    </source>
</evidence>
<accession>A0ACC0B537</accession>
<comment type="caution">
    <text evidence="1">The sequence shown here is derived from an EMBL/GenBank/DDBJ whole genome shotgun (WGS) entry which is preliminary data.</text>
</comment>
<keyword evidence="2" id="KW-1185">Reference proteome</keyword>
<dbReference type="EMBL" id="CM044704">
    <property type="protein sequence ID" value="KAI5667765.1"/>
    <property type="molecule type" value="Genomic_DNA"/>
</dbReference>
<protein>
    <submittedName>
        <fullName evidence="1">Uncharacterized protein</fullName>
    </submittedName>
</protein>